<dbReference type="EMBL" id="JASCZI010151085">
    <property type="protein sequence ID" value="MED6169011.1"/>
    <property type="molecule type" value="Genomic_DNA"/>
</dbReference>
<evidence type="ECO:0008006" key="3">
    <source>
        <dbReference type="Google" id="ProtNLM"/>
    </source>
</evidence>
<comment type="caution">
    <text evidence="1">The sequence shown here is derived from an EMBL/GenBank/DDBJ whole genome shotgun (WGS) entry which is preliminary data.</text>
</comment>
<sequence length="152" mass="17729">MEVRDMRDFGVRGLEGYKRGKHWEDSGYAGWKNKGMSVGLGTLGEQEGNHGVGQNVRVGNYEQSVYTIFLDNLPGARRTIQGMNGRVWEGRKIHVTMSRFRRNTDAKNDRNIRKDRRKEKEYGRWIVHRKRKPTQKLVPRGRTLGVIRMTWG</sequence>
<name>A0ABU6V6M0_9FABA</name>
<organism evidence="1 2">
    <name type="scientific">Stylosanthes scabra</name>
    <dbReference type="NCBI Taxonomy" id="79078"/>
    <lineage>
        <taxon>Eukaryota</taxon>
        <taxon>Viridiplantae</taxon>
        <taxon>Streptophyta</taxon>
        <taxon>Embryophyta</taxon>
        <taxon>Tracheophyta</taxon>
        <taxon>Spermatophyta</taxon>
        <taxon>Magnoliopsida</taxon>
        <taxon>eudicotyledons</taxon>
        <taxon>Gunneridae</taxon>
        <taxon>Pentapetalae</taxon>
        <taxon>rosids</taxon>
        <taxon>fabids</taxon>
        <taxon>Fabales</taxon>
        <taxon>Fabaceae</taxon>
        <taxon>Papilionoideae</taxon>
        <taxon>50 kb inversion clade</taxon>
        <taxon>dalbergioids sensu lato</taxon>
        <taxon>Dalbergieae</taxon>
        <taxon>Pterocarpus clade</taxon>
        <taxon>Stylosanthes</taxon>
    </lineage>
</organism>
<protein>
    <recommendedName>
        <fullName evidence="3">RRM domain-containing protein</fullName>
    </recommendedName>
</protein>
<proteinExistence type="predicted"/>
<evidence type="ECO:0000313" key="1">
    <source>
        <dbReference type="EMBL" id="MED6169011.1"/>
    </source>
</evidence>
<evidence type="ECO:0000313" key="2">
    <source>
        <dbReference type="Proteomes" id="UP001341840"/>
    </source>
</evidence>
<gene>
    <name evidence="1" type="ORF">PIB30_017377</name>
</gene>
<accession>A0ABU6V6M0</accession>
<dbReference type="Proteomes" id="UP001341840">
    <property type="component" value="Unassembled WGS sequence"/>
</dbReference>
<reference evidence="1 2" key="1">
    <citation type="journal article" date="2023" name="Plants (Basel)">
        <title>Bridging the Gap: Combining Genomics and Transcriptomics Approaches to Understand Stylosanthes scabra, an Orphan Legume from the Brazilian Caatinga.</title>
        <authorList>
            <person name="Ferreira-Neto J.R.C."/>
            <person name="da Silva M.D."/>
            <person name="Binneck E."/>
            <person name="de Melo N.F."/>
            <person name="da Silva R.H."/>
            <person name="de Melo A.L.T.M."/>
            <person name="Pandolfi V."/>
            <person name="Bustamante F.O."/>
            <person name="Brasileiro-Vidal A.C."/>
            <person name="Benko-Iseppon A.M."/>
        </authorList>
    </citation>
    <scope>NUCLEOTIDE SEQUENCE [LARGE SCALE GENOMIC DNA]</scope>
    <source>
        <tissue evidence="1">Leaves</tissue>
    </source>
</reference>
<keyword evidence="2" id="KW-1185">Reference proteome</keyword>